<feature type="non-terminal residue" evidence="2">
    <location>
        <position position="1"/>
    </location>
</feature>
<proteinExistence type="predicted"/>
<evidence type="ECO:0000313" key="3">
    <source>
        <dbReference type="Proteomes" id="UP000663868"/>
    </source>
</evidence>
<feature type="compositionally biased region" description="Polar residues" evidence="1">
    <location>
        <begin position="28"/>
        <end position="37"/>
    </location>
</feature>
<protein>
    <submittedName>
        <fullName evidence="2">Uncharacterized protein</fullName>
    </submittedName>
</protein>
<organism evidence="2 3">
    <name type="scientific">Adineta steineri</name>
    <dbReference type="NCBI Taxonomy" id="433720"/>
    <lineage>
        <taxon>Eukaryota</taxon>
        <taxon>Metazoa</taxon>
        <taxon>Spiralia</taxon>
        <taxon>Gnathifera</taxon>
        <taxon>Rotifera</taxon>
        <taxon>Eurotatoria</taxon>
        <taxon>Bdelloidea</taxon>
        <taxon>Adinetida</taxon>
        <taxon>Adinetidae</taxon>
        <taxon>Adineta</taxon>
    </lineage>
</organism>
<feature type="region of interest" description="Disordered" evidence="1">
    <location>
        <begin position="1"/>
        <end position="37"/>
    </location>
</feature>
<dbReference type="Proteomes" id="UP000663868">
    <property type="component" value="Unassembled WGS sequence"/>
</dbReference>
<feature type="compositionally biased region" description="Low complexity" evidence="1">
    <location>
        <begin position="1"/>
        <end position="27"/>
    </location>
</feature>
<evidence type="ECO:0000313" key="2">
    <source>
        <dbReference type="EMBL" id="CAF4238272.1"/>
    </source>
</evidence>
<gene>
    <name evidence="2" type="ORF">KXQ929_LOCUS42121</name>
</gene>
<accession>A0A820DVG4</accession>
<comment type="caution">
    <text evidence="2">The sequence shown here is derived from an EMBL/GenBank/DDBJ whole genome shotgun (WGS) entry which is preliminary data.</text>
</comment>
<dbReference type="AlphaFoldDB" id="A0A820DVG4"/>
<sequence>RPQQQQPHHLQQPQQPSQQPQHQQPQQYSVSTILNDL</sequence>
<name>A0A820DVG4_9BILA</name>
<dbReference type="EMBL" id="CAJOBB010010046">
    <property type="protein sequence ID" value="CAF4238272.1"/>
    <property type="molecule type" value="Genomic_DNA"/>
</dbReference>
<reference evidence="2" key="1">
    <citation type="submission" date="2021-02" db="EMBL/GenBank/DDBJ databases">
        <authorList>
            <person name="Nowell W R."/>
        </authorList>
    </citation>
    <scope>NUCLEOTIDE SEQUENCE</scope>
</reference>
<evidence type="ECO:0000256" key="1">
    <source>
        <dbReference type="SAM" id="MobiDB-lite"/>
    </source>
</evidence>